<feature type="domain" description="Protein kinase" evidence="4">
    <location>
        <begin position="1"/>
        <end position="201"/>
    </location>
</feature>
<dbReference type="GO" id="GO:0005524">
    <property type="term" value="F:ATP binding"/>
    <property type="evidence" value="ECO:0007669"/>
    <property type="project" value="UniProtKB-KW"/>
</dbReference>
<protein>
    <recommendedName>
        <fullName evidence="4">Protein kinase domain-containing protein</fullName>
    </recommendedName>
</protein>
<keyword evidence="1" id="KW-0547">Nucleotide-binding</keyword>
<keyword evidence="2" id="KW-0067">ATP-binding</keyword>
<dbReference type="Pfam" id="PF00069">
    <property type="entry name" value="Pkinase"/>
    <property type="match status" value="1"/>
</dbReference>
<evidence type="ECO:0000259" key="4">
    <source>
        <dbReference type="PROSITE" id="PS50011"/>
    </source>
</evidence>
<evidence type="ECO:0000256" key="3">
    <source>
        <dbReference type="SAM" id="Phobius"/>
    </source>
</evidence>
<name>A0AAD9KQX0_RIDPI</name>
<comment type="caution">
    <text evidence="5">The sequence shown here is derived from an EMBL/GenBank/DDBJ whole genome shotgun (WGS) entry which is preliminary data.</text>
</comment>
<dbReference type="SMART" id="SM00220">
    <property type="entry name" value="S_TKc"/>
    <property type="match status" value="1"/>
</dbReference>
<dbReference type="PROSITE" id="PS50011">
    <property type="entry name" value="PROTEIN_KINASE_DOM"/>
    <property type="match status" value="1"/>
</dbReference>
<feature type="transmembrane region" description="Helical" evidence="3">
    <location>
        <begin position="123"/>
        <end position="147"/>
    </location>
</feature>
<dbReference type="GO" id="GO:0035556">
    <property type="term" value="P:intracellular signal transduction"/>
    <property type="evidence" value="ECO:0007669"/>
    <property type="project" value="TreeGrafter"/>
</dbReference>
<dbReference type="GO" id="GO:0005737">
    <property type="term" value="C:cytoplasm"/>
    <property type="evidence" value="ECO:0007669"/>
    <property type="project" value="TreeGrafter"/>
</dbReference>
<dbReference type="FunFam" id="1.10.510.10:FF:000571">
    <property type="entry name" value="Maternal embryonic leucine zipper kinase"/>
    <property type="match status" value="1"/>
</dbReference>
<evidence type="ECO:0000313" key="5">
    <source>
        <dbReference type="EMBL" id="KAK2175185.1"/>
    </source>
</evidence>
<dbReference type="GO" id="GO:0000226">
    <property type="term" value="P:microtubule cytoskeleton organization"/>
    <property type="evidence" value="ECO:0007669"/>
    <property type="project" value="TreeGrafter"/>
</dbReference>
<dbReference type="InterPro" id="IPR008271">
    <property type="entry name" value="Ser/Thr_kinase_AS"/>
</dbReference>
<dbReference type="Gene3D" id="1.10.510.10">
    <property type="entry name" value="Transferase(Phosphotransferase) domain 1"/>
    <property type="match status" value="1"/>
</dbReference>
<dbReference type="AlphaFoldDB" id="A0AAD9KQX0"/>
<gene>
    <name evidence="5" type="ORF">NP493_745g01043</name>
</gene>
<evidence type="ECO:0000256" key="1">
    <source>
        <dbReference type="ARBA" id="ARBA00022741"/>
    </source>
</evidence>
<dbReference type="PANTHER" id="PTHR24346:SF49">
    <property type="entry name" value="NIM1 SERINE_THREONINE PROTEIN KINASE"/>
    <property type="match status" value="1"/>
</dbReference>
<proteinExistence type="predicted"/>
<keyword evidence="6" id="KW-1185">Reference proteome</keyword>
<dbReference type="InterPro" id="IPR000719">
    <property type="entry name" value="Prot_kinase_dom"/>
</dbReference>
<dbReference type="GO" id="GO:0050321">
    <property type="term" value="F:tau-protein kinase activity"/>
    <property type="evidence" value="ECO:0007669"/>
    <property type="project" value="TreeGrafter"/>
</dbReference>
<dbReference type="SUPFAM" id="SSF56112">
    <property type="entry name" value="Protein kinase-like (PK-like)"/>
    <property type="match status" value="1"/>
</dbReference>
<dbReference type="Proteomes" id="UP001209878">
    <property type="component" value="Unassembled WGS sequence"/>
</dbReference>
<dbReference type="PANTHER" id="PTHR24346">
    <property type="entry name" value="MAP/MICROTUBULE AFFINITY-REGULATING KINASE"/>
    <property type="match status" value="1"/>
</dbReference>
<dbReference type="PROSITE" id="PS00108">
    <property type="entry name" value="PROTEIN_KINASE_ST"/>
    <property type="match status" value="1"/>
</dbReference>
<accession>A0AAD9KQX0</accession>
<keyword evidence="3" id="KW-0472">Membrane</keyword>
<keyword evidence="3" id="KW-1133">Transmembrane helix</keyword>
<evidence type="ECO:0000256" key="2">
    <source>
        <dbReference type="ARBA" id="ARBA00022840"/>
    </source>
</evidence>
<keyword evidence="3" id="KW-0812">Transmembrane</keyword>
<dbReference type="EMBL" id="JAODUO010000745">
    <property type="protein sequence ID" value="KAK2175185.1"/>
    <property type="molecule type" value="Genomic_DNA"/>
</dbReference>
<evidence type="ECO:0000313" key="6">
    <source>
        <dbReference type="Proteomes" id="UP001209878"/>
    </source>
</evidence>
<dbReference type="InterPro" id="IPR011009">
    <property type="entry name" value="Kinase-like_dom_sf"/>
</dbReference>
<organism evidence="5 6">
    <name type="scientific">Ridgeia piscesae</name>
    <name type="common">Tubeworm</name>
    <dbReference type="NCBI Taxonomy" id="27915"/>
    <lineage>
        <taxon>Eukaryota</taxon>
        <taxon>Metazoa</taxon>
        <taxon>Spiralia</taxon>
        <taxon>Lophotrochozoa</taxon>
        <taxon>Annelida</taxon>
        <taxon>Polychaeta</taxon>
        <taxon>Sedentaria</taxon>
        <taxon>Canalipalpata</taxon>
        <taxon>Sabellida</taxon>
        <taxon>Siboglinidae</taxon>
        <taxon>Ridgeia</taxon>
    </lineage>
</organism>
<reference evidence="5" key="1">
    <citation type="journal article" date="2023" name="Mol. Biol. Evol.">
        <title>Third-Generation Sequencing Reveals the Adaptive Role of the Epigenome in Three Deep-Sea Polychaetes.</title>
        <authorList>
            <person name="Perez M."/>
            <person name="Aroh O."/>
            <person name="Sun Y."/>
            <person name="Lan Y."/>
            <person name="Juniper S.K."/>
            <person name="Young C.R."/>
            <person name="Angers B."/>
            <person name="Qian P.Y."/>
        </authorList>
    </citation>
    <scope>NUCLEOTIDE SEQUENCE</scope>
    <source>
        <strain evidence="5">R07B-5</strain>
    </source>
</reference>
<sequence length="308" mass="35267">MERLHHPNIIRLYEVIETLAKLHLIMEYATGGELFTKISNEGRLTEKEARPLFAQIIAAVEHMHENHIIHRDLKAENIFFANAHIVKIGDFGFSIFSHPDQALSTFCGSPPYAAPELFKDESYYGIFVDMWALGILLYFMVTGIIPFRADTVAKLKKCILDGSYSIPVFVSQSCQSLIRRILKPLPQDRLTLNEIKRSDWLEGEEFPEPIEAFQLNPAVDTKNLTTDEKEAHKTLRNLGINEEHFRKAHGKDSRSSITGTYRIVLHKIQKKSLNQMDSFEMDADSMLGNKENNVTHVNKRESRLCVIL</sequence>